<evidence type="ECO:0000256" key="5">
    <source>
        <dbReference type="ARBA" id="ARBA00022723"/>
    </source>
</evidence>
<accession>A0A8H3YGX8</accession>
<dbReference type="AlphaFoldDB" id="A0A8H3YGX8"/>
<proteinExistence type="inferred from homology"/>
<evidence type="ECO:0000256" key="9">
    <source>
        <dbReference type="ARBA" id="ARBA00031547"/>
    </source>
</evidence>
<comment type="cofactor">
    <cofactor evidence="1">
        <name>Mg(2+)</name>
        <dbReference type="ChEBI" id="CHEBI:18420"/>
    </cofactor>
</comment>
<keyword evidence="4" id="KW-0548">Nucleotidyltransferase</keyword>
<evidence type="ECO:0000256" key="8">
    <source>
        <dbReference type="ARBA" id="ARBA00022842"/>
    </source>
</evidence>
<dbReference type="InterPro" id="IPR003846">
    <property type="entry name" value="SelO"/>
</dbReference>
<evidence type="ECO:0000256" key="10">
    <source>
        <dbReference type="SAM" id="MobiDB-lite"/>
    </source>
</evidence>
<dbReference type="Proteomes" id="UP000620104">
    <property type="component" value="Unassembled WGS sequence"/>
</dbReference>
<keyword evidence="5" id="KW-0479">Metal-binding</keyword>
<dbReference type="GO" id="GO:0005739">
    <property type="term" value="C:mitochondrion"/>
    <property type="evidence" value="ECO:0007669"/>
    <property type="project" value="TreeGrafter"/>
</dbReference>
<dbReference type="PANTHER" id="PTHR32057">
    <property type="entry name" value="PROTEIN ADENYLYLTRANSFERASE SELO, MITOCHONDRIAL"/>
    <property type="match status" value="1"/>
</dbReference>
<evidence type="ECO:0000256" key="3">
    <source>
        <dbReference type="ARBA" id="ARBA00022679"/>
    </source>
</evidence>
<evidence type="ECO:0000313" key="12">
    <source>
        <dbReference type="Proteomes" id="UP000620104"/>
    </source>
</evidence>
<comment type="caution">
    <text evidence="11">The sequence shown here is derived from an EMBL/GenBank/DDBJ whole genome shotgun (WGS) entry which is preliminary data.</text>
</comment>
<feature type="region of interest" description="Disordered" evidence="10">
    <location>
        <begin position="24"/>
        <end position="47"/>
    </location>
</feature>
<dbReference type="GO" id="GO:0070733">
    <property type="term" value="F:AMPylase activity"/>
    <property type="evidence" value="ECO:0007669"/>
    <property type="project" value="TreeGrafter"/>
</dbReference>
<dbReference type="Pfam" id="PF02696">
    <property type="entry name" value="SelO"/>
    <property type="match status" value="1"/>
</dbReference>
<reference evidence="11" key="1">
    <citation type="submission" date="2020-07" db="EMBL/GenBank/DDBJ databases">
        <title>Draft Genome Sequence of a Deep-Sea Yeast, Naganishia (Cryptococcus) liquefaciens strain N6.</title>
        <authorList>
            <person name="Han Y.W."/>
            <person name="Kajitani R."/>
            <person name="Morimoto H."/>
            <person name="Parhat M."/>
            <person name="Tsubouchi H."/>
            <person name="Bakenova O."/>
            <person name="Ogata M."/>
            <person name="Argunhan B."/>
            <person name="Aoki R."/>
            <person name="Kajiwara S."/>
            <person name="Itoh T."/>
            <person name="Iwasaki H."/>
        </authorList>
    </citation>
    <scope>NUCLEOTIDE SEQUENCE</scope>
    <source>
        <strain evidence="11">N6</strain>
    </source>
</reference>
<comment type="similarity">
    <text evidence="2">Belongs to the SELO family.</text>
</comment>
<keyword evidence="12" id="KW-1185">Reference proteome</keyword>
<evidence type="ECO:0000256" key="4">
    <source>
        <dbReference type="ARBA" id="ARBA00022695"/>
    </source>
</evidence>
<protein>
    <recommendedName>
        <fullName evidence="9">Selenoprotein O</fullName>
    </recommendedName>
</protein>
<evidence type="ECO:0000256" key="7">
    <source>
        <dbReference type="ARBA" id="ARBA00022840"/>
    </source>
</evidence>
<keyword evidence="3" id="KW-0808">Transferase</keyword>
<gene>
    <name evidence="11" type="ORF">NliqN6_5752</name>
</gene>
<keyword evidence="8" id="KW-0460">Magnesium</keyword>
<dbReference type="EMBL" id="BLZA01000040">
    <property type="protein sequence ID" value="GHJ89350.1"/>
    <property type="molecule type" value="Genomic_DNA"/>
</dbReference>
<evidence type="ECO:0000256" key="1">
    <source>
        <dbReference type="ARBA" id="ARBA00001946"/>
    </source>
</evidence>
<keyword evidence="6" id="KW-0547">Nucleotide-binding</keyword>
<dbReference type="OrthoDB" id="10254721at2759"/>
<evidence type="ECO:0000256" key="2">
    <source>
        <dbReference type="ARBA" id="ARBA00009747"/>
    </source>
</evidence>
<evidence type="ECO:0000313" key="11">
    <source>
        <dbReference type="EMBL" id="GHJ89350.1"/>
    </source>
</evidence>
<dbReference type="GO" id="GO:0005524">
    <property type="term" value="F:ATP binding"/>
    <property type="evidence" value="ECO:0007669"/>
    <property type="project" value="UniProtKB-KW"/>
</dbReference>
<sequence>MSLHTFARLPLPPTSEITQHVLPRIDPSLPSGANPHTAQRRSRTFPRDGVWARVTPLPIAFPYRLPRAAEGEVQQGIEEWLAEWDAWQEGDEEGDGLRARVSSKRNGLVPEIIGFSEACARDALPGLDIGNVVEYTGQRGDGDERLDDAARELVDCVAGKSVLMGNVEGKEYGPWSSRYAGHQFGVWAGQLGDGRATSILETKTADGRRQEIQLKGAGRTPFSRSADGLAVLRSGVREFLGAEAMAALGIPTSRALSLTTLPLHQLQVVREYGPEPSSTLARLAPSFLRIGNFEVLNPPEEARHMQFFMLGMAGGGQGEDSSLQRDWEGLRRMGEWVAGPAALGLGLREGEVWGKKLVMEVALRNARMVAAWQVYGFCHGVINTDNVSVLGITIDYGPYAFMDVYDPFHICNHSDHEGRYDYRKQPTMIMYAMTSLVNSLAEIIGCEEVVMNGKAVGAGWADDADDETLEEWGRVGAGFGKEVERSVMTTFKDEYKRLYLTRFGLRTSQDDDVSDIVDPFLNILAMHELDFHASFRVLSSFRPSLVEDTAALDAFLAQMAECIPKKPTDAKRDDVKRAVKPWLQTYAARIKQERESWTGQDWEVQRCTEMRKVNPRFVLRQWVLEETIKKLEEGEGLERRRVLGHVLKMALNPFETYGGELLGPEEPLDAQTREERRLCGFGAKELLGFQCSCSS</sequence>
<keyword evidence="7" id="KW-0067">ATP-binding</keyword>
<dbReference type="GO" id="GO:0046872">
    <property type="term" value="F:metal ion binding"/>
    <property type="evidence" value="ECO:0007669"/>
    <property type="project" value="UniProtKB-KW"/>
</dbReference>
<evidence type="ECO:0000256" key="6">
    <source>
        <dbReference type="ARBA" id="ARBA00022741"/>
    </source>
</evidence>
<organism evidence="11 12">
    <name type="scientific">Naganishia liquefaciens</name>
    <dbReference type="NCBI Taxonomy" id="104408"/>
    <lineage>
        <taxon>Eukaryota</taxon>
        <taxon>Fungi</taxon>
        <taxon>Dikarya</taxon>
        <taxon>Basidiomycota</taxon>
        <taxon>Agaricomycotina</taxon>
        <taxon>Tremellomycetes</taxon>
        <taxon>Filobasidiales</taxon>
        <taxon>Filobasidiaceae</taxon>
        <taxon>Naganishia</taxon>
    </lineage>
</organism>
<dbReference type="PANTHER" id="PTHR32057:SF14">
    <property type="entry name" value="PROTEIN ADENYLYLTRANSFERASE SELO, MITOCHONDRIAL"/>
    <property type="match status" value="1"/>
</dbReference>
<name>A0A8H3YGX8_9TREE</name>